<sequence length="148" mass="16051">MDPRQNPYAAPNAALERPPQPTGRRTGRVRLWCAQICAVILVAGSVPAALLALWEIESIIGSGLVGVLLSLTLIPLALPRVLRWLIPIALVMLAITAGIVFTINFNHWSPTDAQKPIGYTTVVCAAAMQLGWLPILFVGLRYQRMTDG</sequence>
<evidence type="ECO:0000256" key="1">
    <source>
        <dbReference type="SAM" id="MobiDB-lite"/>
    </source>
</evidence>
<feature type="transmembrane region" description="Helical" evidence="2">
    <location>
        <begin position="117"/>
        <end position="140"/>
    </location>
</feature>
<keyword evidence="4" id="KW-1185">Reference proteome</keyword>
<dbReference type="AlphaFoldDB" id="A0A5B9R142"/>
<dbReference type="Proteomes" id="UP000325286">
    <property type="component" value="Chromosome"/>
</dbReference>
<feature type="transmembrane region" description="Helical" evidence="2">
    <location>
        <begin position="59"/>
        <end position="78"/>
    </location>
</feature>
<reference evidence="3 4" key="1">
    <citation type="submission" date="2019-08" db="EMBL/GenBank/DDBJ databases">
        <title>Deep-cultivation of Planctomycetes and their phenomic and genomic characterization uncovers novel biology.</title>
        <authorList>
            <person name="Wiegand S."/>
            <person name="Jogler M."/>
            <person name="Boedeker C."/>
            <person name="Pinto D."/>
            <person name="Vollmers J."/>
            <person name="Rivas-Marin E."/>
            <person name="Kohn T."/>
            <person name="Peeters S.H."/>
            <person name="Heuer A."/>
            <person name="Rast P."/>
            <person name="Oberbeckmann S."/>
            <person name="Bunk B."/>
            <person name="Jeske O."/>
            <person name="Meyerdierks A."/>
            <person name="Storesund J.E."/>
            <person name="Kallscheuer N."/>
            <person name="Luecker S."/>
            <person name="Lage O.M."/>
            <person name="Pohl T."/>
            <person name="Merkel B.J."/>
            <person name="Hornburger P."/>
            <person name="Mueller R.-W."/>
            <person name="Bruemmer F."/>
            <person name="Labrenz M."/>
            <person name="Spormann A.M."/>
            <person name="Op den Camp H."/>
            <person name="Overmann J."/>
            <person name="Amann R."/>
            <person name="Jetten M.S.M."/>
            <person name="Mascher T."/>
            <person name="Medema M.H."/>
            <person name="Devos D.P."/>
            <person name="Kaster A.-K."/>
            <person name="Ovreas L."/>
            <person name="Rohde M."/>
            <person name="Galperin M.Y."/>
            <person name="Jogler C."/>
        </authorList>
    </citation>
    <scope>NUCLEOTIDE SEQUENCE [LARGE SCALE GENOMIC DNA]</scope>
    <source>
        <strain evidence="3 4">UC8</strain>
    </source>
</reference>
<keyword evidence="2" id="KW-0472">Membrane</keyword>
<feature type="transmembrane region" description="Helical" evidence="2">
    <location>
        <begin position="31"/>
        <end position="53"/>
    </location>
</feature>
<feature type="transmembrane region" description="Helical" evidence="2">
    <location>
        <begin position="85"/>
        <end position="105"/>
    </location>
</feature>
<gene>
    <name evidence="3" type="ORF">UC8_20270</name>
</gene>
<feature type="region of interest" description="Disordered" evidence="1">
    <location>
        <begin position="1"/>
        <end position="23"/>
    </location>
</feature>
<dbReference type="KEGG" id="rul:UC8_20270"/>
<keyword evidence="2" id="KW-1133">Transmembrane helix</keyword>
<evidence type="ECO:0000256" key="2">
    <source>
        <dbReference type="SAM" id="Phobius"/>
    </source>
</evidence>
<dbReference type="OrthoDB" id="270303at2"/>
<protein>
    <submittedName>
        <fullName evidence="3">Uncharacterized protein</fullName>
    </submittedName>
</protein>
<organism evidence="3 4">
    <name type="scientific">Roseimaritima ulvae</name>
    <dbReference type="NCBI Taxonomy" id="980254"/>
    <lineage>
        <taxon>Bacteria</taxon>
        <taxon>Pseudomonadati</taxon>
        <taxon>Planctomycetota</taxon>
        <taxon>Planctomycetia</taxon>
        <taxon>Pirellulales</taxon>
        <taxon>Pirellulaceae</taxon>
        <taxon>Roseimaritima</taxon>
    </lineage>
</organism>
<accession>A0A5B9R142</accession>
<name>A0A5B9R142_9BACT</name>
<dbReference type="EMBL" id="CP042914">
    <property type="protein sequence ID" value="QEG40023.1"/>
    <property type="molecule type" value="Genomic_DNA"/>
</dbReference>
<proteinExistence type="predicted"/>
<keyword evidence="2" id="KW-0812">Transmembrane</keyword>
<evidence type="ECO:0000313" key="4">
    <source>
        <dbReference type="Proteomes" id="UP000325286"/>
    </source>
</evidence>
<dbReference type="RefSeq" id="WP_068140777.1">
    <property type="nucleotide sequence ID" value="NZ_CP042914.1"/>
</dbReference>
<evidence type="ECO:0000313" key="3">
    <source>
        <dbReference type="EMBL" id="QEG40023.1"/>
    </source>
</evidence>